<dbReference type="OrthoDB" id="5194370at2"/>
<name>A0A561EKF5_9ACTN</name>
<evidence type="ECO:0000313" key="3">
    <source>
        <dbReference type="Proteomes" id="UP000318416"/>
    </source>
</evidence>
<proteinExistence type="predicted"/>
<dbReference type="Proteomes" id="UP000318416">
    <property type="component" value="Unassembled WGS sequence"/>
</dbReference>
<evidence type="ECO:0000313" key="2">
    <source>
        <dbReference type="EMBL" id="TWE16105.1"/>
    </source>
</evidence>
<organism evidence="2 3">
    <name type="scientific">Kitasatospora atroaurantiaca</name>
    <dbReference type="NCBI Taxonomy" id="285545"/>
    <lineage>
        <taxon>Bacteria</taxon>
        <taxon>Bacillati</taxon>
        <taxon>Actinomycetota</taxon>
        <taxon>Actinomycetes</taxon>
        <taxon>Kitasatosporales</taxon>
        <taxon>Streptomycetaceae</taxon>
        <taxon>Kitasatospora</taxon>
    </lineage>
</organism>
<gene>
    <name evidence="2" type="ORF">FB465_1065</name>
</gene>
<keyword evidence="1" id="KW-1133">Transmembrane helix</keyword>
<dbReference type="RefSeq" id="WP_145788012.1">
    <property type="nucleotide sequence ID" value="NZ_BAAABR010000082.1"/>
</dbReference>
<dbReference type="AlphaFoldDB" id="A0A561EKF5"/>
<keyword evidence="1" id="KW-0472">Membrane</keyword>
<sequence length="571" mass="60540">MARTSVPSNPAVPSRLGTLSATERRVWRAFPHGESVDLRTGDPAVDDPAAADCWPADRAVRGEVIAALLLGACPAAVGAVAALRLIGARITGELRIDHGQVSSLLLLQGCRFDGPIDLDGAVTESIDLRGCHLTTLSAYGAHVRGTLDLRDTVVTGGDRAVHADGIRIDGSLLAHQAVVTGAVNLINAQIGGRVTFIDAQLINTAPDGKSLNAGGMRVGRSLMAQGLRTAGELRIPGAHIGSSLLLTGATLDGLGRSALHGEALTVASEVSFRPRRAEGEEPRYFTAVGSVRVPGARFGSDLQLSGARLTPAAGEPALQADRVVVQGSLHLDAGFRTEGEIELTGARVAGHLELTGMDSPNALLTLYAASVEGGIRDELDAWPCRLNLDGFTYGPFGEYVEATRRLPLLRRQIQRSDGMVGGFRAQPYEQLAAYYRSLGNDGEARTVLLAKQRALRAKLPWWRRIPGHLLDLAVGYGYRPLRAIGWAIGLLAASSAYFSRVTPVRVNTEDSSVFNPVLYAADHLVPVIRFGQPDVWQYHGAPAVVTAVLTVLGWTLGIAIAAAATRTFTRN</sequence>
<accession>A0A561EKF5</accession>
<evidence type="ECO:0000256" key="1">
    <source>
        <dbReference type="SAM" id="Phobius"/>
    </source>
</evidence>
<reference evidence="2 3" key="1">
    <citation type="submission" date="2019-06" db="EMBL/GenBank/DDBJ databases">
        <title>Sequencing the genomes of 1000 actinobacteria strains.</title>
        <authorList>
            <person name="Klenk H.-P."/>
        </authorList>
    </citation>
    <scope>NUCLEOTIDE SEQUENCE [LARGE SCALE GENOMIC DNA]</scope>
    <source>
        <strain evidence="2 3">DSM 41649</strain>
    </source>
</reference>
<dbReference type="EMBL" id="VIVR01000001">
    <property type="protein sequence ID" value="TWE16105.1"/>
    <property type="molecule type" value="Genomic_DNA"/>
</dbReference>
<evidence type="ECO:0008006" key="4">
    <source>
        <dbReference type="Google" id="ProtNLM"/>
    </source>
</evidence>
<protein>
    <recommendedName>
        <fullName evidence="4">Membrane-associated oxidoreductase</fullName>
    </recommendedName>
</protein>
<keyword evidence="1" id="KW-0812">Transmembrane</keyword>
<keyword evidence="3" id="KW-1185">Reference proteome</keyword>
<comment type="caution">
    <text evidence="2">The sequence shown here is derived from an EMBL/GenBank/DDBJ whole genome shotgun (WGS) entry which is preliminary data.</text>
</comment>
<feature type="transmembrane region" description="Helical" evidence="1">
    <location>
        <begin position="64"/>
        <end position="86"/>
    </location>
</feature>
<feature type="transmembrane region" description="Helical" evidence="1">
    <location>
        <begin position="543"/>
        <end position="564"/>
    </location>
</feature>